<dbReference type="GO" id="GO:0005615">
    <property type="term" value="C:extracellular space"/>
    <property type="evidence" value="ECO:0007669"/>
    <property type="project" value="TreeGrafter"/>
</dbReference>
<evidence type="ECO:0000256" key="1">
    <source>
        <dbReference type="SAM" id="SignalP"/>
    </source>
</evidence>
<feature type="chain" id="PRO_5042471112" evidence="1">
    <location>
        <begin position="24"/>
        <end position="251"/>
    </location>
</feature>
<evidence type="ECO:0000313" key="3">
    <source>
        <dbReference type="RefSeq" id="XP_011498695.1"/>
    </source>
</evidence>
<dbReference type="RefSeq" id="XP_011498695.1">
    <property type="nucleotide sequence ID" value="XM_011500393.1"/>
</dbReference>
<dbReference type="AlphaFoldDB" id="A0AAJ6YII4"/>
<protein>
    <submittedName>
        <fullName evidence="3">Circadian clock-controlled protein-like</fullName>
    </submittedName>
</protein>
<sequence>MSTTTMLFCAILCALLVAQASCAEEVSLPRSVKVCNRRSSDYSSCLRLAIQESWLTFVKGIPQLQLPVLDPMSMDYIESNYQAAEISGRFSLRDVKTYGLARTNFLAVRPYFSGNTMNMEIDVEVPKAFIDGNYKADGSIGLYKIGGKGYFNVSIDHISATWSLEGHVDDDRWIIDHLHIYPDVEKLKVHFTDLFNGNDELNKAALSLVNEYWQVFYKGFLPSLEKHWDQYLSDFLNRFIFSKISVSKVFP</sequence>
<dbReference type="InterPro" id="IPR038606">
    <property type="entry name" value="To_sf"/>
</dbReference>
<dbReference type="KEGG" id="csol:105362868"/>
<dbReference type="Proteomes" id="UP000695007">
    <property type="component" value="Unplaced"/>
</dbReference>
<evidence type="ECO:0000313" key="2">
    <source>
        <dbReference type="Proteomes" id="UP000695007"/>
    </source>
</evidence>
<dbReference type="Gene3D" id="3.15.10.30">
    <property type="entry name" value="Haemolymph juvenile hormone binding protein"/>
    <property type="match status" value="1"/>
</dbReference>
<dbReference type="GeneID" id="105362868"/>
<proteinExistence type="predicted"/>
<name>A0AAJ6YII4_9HYME</name>
<accession>A0AAJ6YII4</accession>
<dbReference type="PANTHER" id="PTHR11008">
    <property type="entry name" value="PROTEIN TAKEOUT-LIKE PROTEIN"/>
    <property type="match status" value="1"/>
</dbReference>
<organism evidence="2 3">
    <name type="scientific">Ceratosolen solmsi marchali</name>
    <dbReference type="NCBI Taxonomy" id="326594"/>
    <lineage>
        <taxon>Eukaryota</taxon>
        <taxon>Metazoa</taxon>
        <taxon>Ecdysozoa</taxon>
        <taxon>Arthropoda</taxon>
        <taxon>Hexapoda</taxon>
        <taxon>Insecta</taxon>
        <taxon>Pterygota</taxon>
        <taxon>Neoptera</taxon>
        <taxon>Endopterygota</taxon>
        <taxon>Hymenoptera</taxon>
        <taxon>Apocrita</taxon>
        <taxon>Proctotrupomorpha</taxon>
        <taxon>Chalcidoidea</taxon>
        <taxon>Agaonidae</taxon>
        <taxon>Agaoninae</taxon>
        <taxon>Ceratosolen</taxon>
    </lineage>
</organism>
<dbReference type="PANTHER" id="PTHR11008:SF18">
    <property type="entry name" value="BCDNA.GH05536-RELATED"/>
    <property type="match status" value="1"/>
</dbReference>
<dbReference type="SMART" id="SM00700">
    <property type="entry name" value="JHBP"/>
    <property type="match status" value="1"/>
</dbReference>
<keyword evidence="2" id="KW-1185">Reference proteome</keyword>
<keyword evidence="1" id="KW-0732">Signal</keyword>
<gene>
    <name evidence="3" type="primary">LOC105362868</name>
</gene>
<dbReference type="Pfam" id="PF06585">
    <property type="entry name" value="JHBP"/>
    <property type="match status" value="1"/>
</dbReference>
<feature type="signal peptide" evidence="1">
    <location>
        <begin position="1"/>
        <end position="23"/>
    </location>
</feature>
<reference evidence="3" key="1">
    <citation type="submission" date="2025-08" db="UniProtKB">
        <authorList>
            <consortium name="RefSeq"/>
        </authorList>
    </citation>
    <scope>IDENTIFICATION</scope>
</reference>
<dbReference type="InterPro" id="IPR010562">
    <property type="entry name" value="Haemolymph_juvenile_hormone-bd"/>
</dbReference>